<dbReference type="AlphaFoldDB" id="A0A6N2SR13"/>
<accession>A0A6N2SR13</accession>
<evidence type="ECO:0000313" key="1">
    <source>
        <dbReference type="EMBL" id="VYS95606.1"/>
    </source>
</evidence>
<sequence>MDDLKQVVETYLRENGIKKEFFAKYIGCDSTKCIRWFKGERKFNAEQIKKVHEFLSGKHIKTVDEIVRGE</sequence>
<name>A0A6N2SR13_9FIRM</name>
<organism evidence="1">
    <name type="scientific">[Clostridium] nexile</name>
    <dbReference type="NCBI Taxonomy" id="29361"/>
    <lineage>
        <taxon>Bacteria</taxon>
        <taxon>Bacillati</taxon>
        <taxon>Bacillota</taxon>
        <taxon>Clostridia</taxon>
        <taxon>Lachnospirales</taxon>
        <taxon>Lachnospiraceae</taxon>
        <taxon>Tyzzerella</taxon>
    </lineage>
</organism>
<dbReference type="EMBL" id="CACRTG010000008">
    <property type="protein sequence ID" value="VYS95606.1"/>
    <property type="molecule type" value="Genomic_DNA"/>
</dbReference>
<reference evidence="1" key="1">
    <citation type="submission" date="2019-11" db="EMBL/GenBank/DDBJ databases">
        <authorList>
            <person name="Feng L."/>
        </authorList>
    </citation>
    <scope>NUCLEOTIDE SEQUENCE</scope>
    <source>
        <strain evidence="1">CnexileLFYP112</strain>
    </source>
</reference>
<gene>
    <name evidence="1" type="ORF">CNLFYP112_01440</name>
</gene>
<protein>
    <recommendedName>
        <fullName evidence="2">XRE family transcriptional regulator</fullName>
    </recommendedName>
</protein>
<proteinExistence type="predicted"/>
<evidence type="ECO:0008006" key="2">
    <source>
        <dbReference type="Google" id="ProtNLM"/>
    </source>
</evidence>